<keyword evidence="3" id="KW-1185">Reference proteome</keyword>
<accession>A0A5B9DEW3</accession>
<proteinExistence type="predicted"/>
<protein>
    <submittedName>
        <fullName evidence="2">AAA family ATPase</fullName>
    </submittedName>
</protein>
<feature type="domain" description="ATPase dynein-related AAA" evidence="1">
    <location>
        <begin position="85"/>
        <end position="219"/>
    </location>
</feature>
<dbReference type="EMBL" id="CP042905">
    <property type="protein sequence ID" value="QEE17664.1"/>
    <property type="molecule type" value="Genomic_DNA"/>
</dbReference>
<dbReference type="InterPro" id="IPR011704">
    <property type="entry name" value="ATPase_dyneun-rel_AAA"/>
</dbReference>
<organism evidence="2 3">
    <name type="scientific">Promethearchaeum syntrophicum</name>
    <dbReference type="NCBI Taxonomy" id="2594042"/>
    <lineage>
        <taxon>Archaea</taxon>
        <taxon>Promethearchaeati</taxon>
        <taxon>Promethearchaeota</taxon>
        <taxon>Promethearchaeia</taxon>
        <taxon>Promethearchaeales</taxon>
        <taxon>Promethearchaeaceae</taxon>
        <taxon>Promethearchaeum</taxon>
    </lineage>
</organism>
<evidence type="ECO:0000259" key="1">
    <source>
        <dbReference type="Pfam" id="PF07728"/>
    </source>
</evidence>
<evidence type="ECO:0000313" key="2">
    <source>
        <dbReference type="EMBL" id="QEE17664.1"/>
    </source>
</evidence>
<reference evidence="2 3" key="1">
    <citation type="journal article" date="2020" name="Nature">
        <title>Isolation of an archaeon at the prokaryote-eukaryote interface.</title>
        <authorList>
            <person name="Imachi H."/>
            <person name="Nobu M.K."/>
            <person name="Nakahara N."/>
            <person name="Morono Y."/>
            <person name="Ogawara M."/>
            <person name="Takaki Y."/>
            <person name="Takano Y."/>
            <person name="Uematsu K."/>
            <person name="Ikuta T."/>
            <person name="Ito M."/>
            <person name="Matsui Y."/>
            <person name="Miyazaki M."/>
            <person name="Murata K."/>
            <person name="Saito Y."/>
            <person name="Sakai S."/>
            <person name="Song C."/>
            <person name="Tasumi E."/>
            <person name="Yamanaka Y."/>
            <person name="Yamaguchi T."/>
            <person name="Kamagata Y."/>
            <person name="Tamaki H."/>
            <person name="Takai K."/>
        </authorList>
    </citation>
    <scope>NUCLEOTIDE SEQUENCE [LARGE SCALE GENOMIC DNA]</scope>
    <source>
        <strain evidence="2 3">MK-D1</strain>
    </source>
</reference>
<dbReference type="OrthoDB" id="147158at2157"/>
<dbReference type="GO" id="GO:0016887">
    <property type="term" value="F:ATP hydrolysis activity"/>
    <property type="evidence" value="ECO:0007669"/>
    <property type="project" value="InterPro"/>
</dbReference>
<dbReference type="KEGG" id="psyt:DSAG12_03501"/>
<dbReference type="Pfam" id="PF07728">
    <property type="entry name" value="AAA_5"/>
    <property type="match status" value="1"/>
</dbReference>
<dbReference type="InterPro" id="IPR027417">
    <property type="entry name" value="P-loop_NTPase"/>
</dbReference>
<dbReference type="PANTHER" id="PTHR42759:SF1">
    <property type="entry name" value="MAGNESIUM-CHELATASE SUBUNIT CHLD"/>
    <property type="match status" value="1"/>
</dbReference>
<dbReference type="RefSeq" id="WP_147664552.1">
    <property type="nucleotide sequence ID" value="NZ_CP042905.2"/>
</dbReference>
<reference evidence="2 3" key="2">
    <citation type="journal article" date="2024" name="Int. J. Syst. Evol. Microbiol.">
        <title>Promethearchaeum syntrophicum gen. nov., sp. nov., an anaerobic, obligately syntrophic archaeon, the first isolate of the lineage 'Asgard' archaea, and proposal of the new archaeal phylum Promethearchaeota phyl. nov. and kingdom Promethearchaeati regn. nov.</title>
        <authorList>
            <person name="Imachi H."/>
            <person name="Nobu M.K."/>
            <person name="Kato S."/>
            <person name="Takaki Y."/>
            <person name="Miyazaki M."/>
            <person name="Miyata M."/>
            <person name="Ogawara M."/>
            <person name="Saito Y."/>
            <person name="Sakai S."/>
            <person name="Tahara Y.O."/>
            <person name="Takano Y."/>
            <person name="Tasumi E."/>
            <person name="Uematsu K."/>
            <person name="Yoshimura T."/>
            <person name="Itoh T."/>
            <person name="Ohkuma M."/>
            <person name="Takai K."/>
        </authorList>
    </citation>
    <scope>NUCLEOTIDE SEQUENCE [LARGE SCALE GENOMIC DNA]</scope>
    <source>
        <strain evidence="2 3">MK-D1</strain>
    </source>
</reference>
<dbReference type="GO" id="GO:0005524">
    <property type="term" value="F:ATP binding"/>
    <property type="evidence" value="ECO:0007669"/>
    <property type="project" value="InterPro"/>
</dbReference>
<name>A0A5B9DEW3_9ARCH</name>
<evidence type="ECO:0000313" key="3">
    <source>
        <dbReference type="Proteomes" id="UP000321408"/>
    </source>
</evidence>
<dbReference type="AlphaFoldDB" id="A0A5B9DEW3"/>
<dbReference type="SUPFAM" id="SSF52540">
    <property type="entry name" value="P-loop containing nucleoside triphosphate hydrolases"/>
    <property type="match status" value="1"/>
</dbReference>
<sequence>MSNSSDYFRNKVWYIINTIQANQLFVHSANLKVRYSENQMLFVSKTRRSKKKSSKKKKTRKLITKNLPEILTICVLNTLIPNSAMLLVGGHGGGKTSIVKYLGRMFTGMTLDEAEECIIRGHPQLTEEKIIATLNIKKLMKDGEEEVIWRTFSSNFWKIIDEVNRCSPYTQNILLSLLAEGKIKYYDSVLNVSKYCLFGTLNPNDVGTFEMSAPFLDRFGISVPISMPKSQDLAVILESQDEKLGGYDELIQVPQVLSEEQLLSIWYEVSTIICSKEAENFIHAIIREYTLCERVDKGNSDYLKPSSGLCSGCHFNVPNKVPCSNSDSILSVRVAKDLLRYSRALTWLLGLKEVSVNIVLTVAPYVISHRVIYLERALNKDPYWGSKYEFTKNILEMVLKRFHNRVEAYDIIDKFREGKGNETEREKLELMARNDLIVRIDLLPLAESLSNPEYIDIVNEINESTQQKNITQISTLRRRLLQEMDFPNRGELIARLNGILRVLTLNTYNSSMELWNSIRFTIDGLIPQFSAKLKETTLNRGTYRLRTEDLDMEINVTGIHESDIVNFSFYGGDSAENLKEAIEKQHKNAFKSMDDLIEESKIAREKVENEFGLSNIEVSENIKEEEYFDDEIYD</sequence>
<dbReference type="PANTHER" id="PTHR42759">
    <property type="entry name" value="MOXR FAMILY PROTEIN"/>
    <property type="match status" value="1"/>
</dbReference>
<dbReference type="Proteomes" id="UP000321408">
    <property type="component" value="Chromosome"/>
</dbReference>
<dbReference type="Gene3D" id="1.10.8.80">
    <property type="entry name" value="Magnesium chelatase subunit I, C-Terminal domain"/>
    <property type="match status" value="1"/>
</dbReference>
<gene>
    <name evidence="2" type="ORF">DSAG12_03501</name>
</gene>
<dbReference type="GeneID" id="41331472"/>
<dbReference type="Gene3D" id="3.40.50.300">
    <property type="entry name" value="P-loop containing nucleotide triphosphate hydrolases"/>
    <property type="match status" value="1"/>
</dbReference>
<dbReference type="InterPro" id="IPR050764">
    <property type="entry name" value="CbbQ/NirQ/NorQ/GpvN"/>
</dbReference>